<evidence type="ECO:0000313" key="3">
    <source>
        <dbReference type="Proteomes" id="UP000623307"/>
    </source>
</evidence>
<dbReference type="AlphaFoldDB" id="A0A375GAT4"/>
<dbReference type="EMBL" id="CP069812">
    <property type="protein sequence ID" value="QRQ95427.1"/>
    <property type="molecule type" value="Genomic_DNA"/>
</dbReference>
<organism evidence="2">
    <name type="scientific">Cupriavidus oxalaticus</name>
    <dbReference type="NCBI Taxonomy" id="96344"/>
    <lineage>
        <taxon>Bacteria</taxon>
        <taxon>Pseudomonadati</taxon>
        <taxon>Pseudomonadota</taxon>
        <taxon>Betaproteobacteria</taxon>
        <taxon>Burkholderiales</taxon>
        <taxon>Burkholderiaceae</taxon>
        <taxon>Cupriavidus</taxon>
    </lineage>
</organism>
<evidence type="ECO:0000313" key="1">
    <source>
        <dbReference type="EMBL" id="QRQ95427.1"/>
    </source>
</evidence>
<gene>
    <name evidence="2" type="ORF">CO2235_90272</name>
    <name evidence="1" type="ORF">JTE92_18405</name>
</gene>
<sequence length="403" mass="41896">MGTPTSVKWYSNVSATAPTLNGLAGSLIALLDAVLKDGYGLKTLDSLIVAGNVATCTVSAGHGYLSNQVVVIAGATPSGLNGEVRITVLSATVFRFSTAGISDQTATGTITAKIAPLGWTKPFSGTNLAAYKPSDPQATGMYLRVDDTQIVTARHARVTGCEAMVDLNTFTGQFPTTAQLNGGMFWGKSATLDSTARNWYVIGDERCFYIGISPHPTNAANGFILYFAGDILPLGSQDMYHYLLSGPSSDFTTYGSGGLTHCMSCGGPGGAGQMYLPRLNSQLGGSVLATRAGALNWGTDYSGSTSYAGGLLPSFPNPIDGAVMVTPVLIFEGGNASQRGARGFAPGMYHLPINGSATAYNHLDVVTGVDTMPGKTFLAVRTGNPAQTAYAGCTLFDLFGPWR</sequence>
<dbReference type="InterPro" id="IPR023366">
    <property type="entry name" value="ATP_synth_asu-like_sf"/>
</dbReference>
<name>A0A375GAT4_9BURK</name>
<reference evidence="2" key="1">
    <citation type="submission" date="2018-01" db="EMBL/GenBank/DDBJ databases">
        <authorList>
            <person name="Clerissi C."/>
        </authorList>
    </citation>
    <scope>NUCLEOTIDE SEQUENCE</scope>
    <source>
        <strain evidence="2">Cupriavidus oxalaticus LMG 2235</strain>
    </source>
</reference>
<accession>A0A375GAT4</accession>
<reference evidence="1 3" key="2">
    <citation type="submission" date="2021-02" db="EMBL/GenBank/DDBJ databases">
        <title>Complete Genome Sequence of Cupriavidus oxalaticus Strain Ox1, a Soil Oxalate-Degrading Species.</title>
        <authorList>
            <person name="Palmieri F."/>
            <person name="Udriet P."/>
            <person name="Deuasquier M."/>
            <person name="Beaudoing E."/>
            <person name="Johnson S.L."/>
            <person name="Davenport K.W."/>
            <person name="Chain P.S."/>
            <person name="Bindschedler S."/>
            <person name="Junier P."/>
        </authorList>
    </citation>
    <scope>NUCLEOTIDE SEQUENCE [LARGE SCALE GENOMIC DNA]</scope>
    <source>
        <strain evidence="1 3">Ox1</strain>
    </source>
</reference>
<dbReference type="GeneID" id="303491527"/>
<dbReference type="Proteomes" id="UP000623307">
    <property type="component" value="Chromosome 2"/>
</dbReference>
<dbReference type="EMBL" id="OGUS01000131">
    <property type="protein sequence ID" value="SPC17398.1"/>
    <property type="molecule type" value="Genomic_DNA"/>
</dbReference>
<keyword evidence="3" id="KW-1185">Reference proteome</keyword>
<dbReference type="Proteomes" id="UP000256862">
    <property type="component" value="Chromosome CO2235"/>
</dbReference>
<dbReference type="RefSeq" id="WP_063238573.1">
    <property type="nucleotide sequence ID" value="NZ_CP069810.1"/>
</dbReference>
<dbReference type="OrthoDB" id="6696432at2"/>
<evidence type="ECO:0000313" key="2">
    <source>
        <dbReference type="EMBL" id="SPC17398.1"/>
    </source>
</evidence>
<protein>
    <submittedName>
        <fullName evidence="2">Uncharacterized protein</fullName>
    </submittedName>
</protein>
<dbReference type="Gene3D" id="2.40.30.20">
    <property type="match status" value="1"/>
</dbReference>
<proteinExistence type="predicted"/>